<dbReference type="EMBL" id="CAJNOQ010047372">
    <property type="protein sequence ID" value="CAF1641020.1"/>
    <property type="molecule type" value="Genomic_DNA"/>
</dbReference>
<evidence type="ECO:0000313" key="5">
    <source>
        <dbReference type="EMBL" id="CAF1641020.1"/>
    </source>
</evidence>
<accession>A0A816DTY4</accession>
<dbReference type="EC" id="6.2.1.3" evidence="3"/>
<evidence type="ECO:0000256" key="3">
    <source>
        <dbReference type="ARBA" id="ARBA00026121"/>
    </source>
</evidence>
<comment type="caution">
    <text evidence="5">The sequence shown here is derived from an EMBL/GenBank/DDBJ whole genome shotgun (WGS) entry which is preliminary data.</text>
</comment>
<dbReference type="InterPro" id="IPR020845">
    <property type="entry name" value="AMP-binding_CS"/>
</dbReference>
<dbReference type="InterPro" id="IPR042099">
    <property type="entry name" value="ANL_N_sf"/>
</dbReference>
<protein>
    <recommendedName>
        <fullName evidence="3">long-chain-fatty-acid--CoA ligase</fullName>
        <ecNumber evidence="3">6.2.1.3</ecNumber>
    </recommendedName>
</protein>
<dbReference type="Pfam" id="PF00501">
    <property type="entry name" value="AMP-binding"/>
    <property type="match status" value="1"/>
</dbReference>
<evidence type="ECO:0000313" key="7">
    <source>
        <dbReference type="Proteomes" id="UP000663829"/>
    </source>
</evidence>
<dbReference type="EMBL" id="CAJOBC010116294">
    <property type="protein sequence ID" value="CAF4553163.1"/>
    <property type="molecule type" value="Genomic_DNA"/>
</dbReference>
<sequence>MSNPAPHHFHGPDREGHIHNVSIHAMGDVENQGILKQYDSVTVEPDDCLTIIYTSGSSGFPKGAMISESAFRANFPHWCVPTADEYVLFSYRSLAWSSDRKAIITLFLLGGRTGFFTGDNARLMEELAIVRPTSFAGTPAIWNKIYTEFNTKLALSTVRLSPDALQAEEQRLLRDFSKLMPNSWRGISIGGAMISRAVIEFMKRCFTHCIVDEVCGITECGSVAYANSIEKTVQYRLESVPHLGYTINDQPYPRGEL</sequence>
<dbReference type="InterPro" id="IPR000873">
    <property type="entry name" value="AMP-dep_synth/lig_dom"/>
</dbReference>
<dbReference type="PANTHER" id="PTHR43272">
    <property type="entry name" value="LONG-CHAIN-FATTY-ACID--COA LIGASE"/>
    <property type="match status" value="1"/>
</dbReference>
<organism evidence="5 7">
    <name type="scientific">Didymodactylos carnosus</name>
    <dbReference type="NCBI Taxonomy" id="1234261"/>
    <lineage>
        <taxon>Eukaryota</taxon>
        <taxon>Metazoa</taxon>
        <taxon>Spiralia</taxon>
        <taxon>Gnathifera</taxon>
        <taxon>Rotifera</taxon>
        <taxon>Eurotatoria</taxon>
        <taxon>Bdelloidea</taxon>
        <taxon>Philodinida</taxon>
        <taxon>Philodinidae</taxon>
        <taxon>Didymodactylos</taxon>
    </lineage>
</organism>
<evidence type="ECO:0000256" key="2">
    <source>
        <dbReference type="ARBA" id="ARBA00022832"/>
    </source>
</evidence>
<gene>
    <name evidence="5" type="ORF">GPM918_LOCUS44942</name>
    <name evidence="6" type="ORF">SRO942_LOCUS47068</name>
</gene>
<dbReference type="PROSITE" id="PS00455">
    <property type="entry name" value="AMP_BINDING"/>
    <property type="match status" value="1"/>
</dbReference>
<feature type="non-terminal residue" evidence="5">
    <location>
        <position position="1"/>
    </location>
</feature>
<keyword evidence="2" id="KW-0276">Fatty acid metabolism</keyword>
<keyword evidence="2" id="KW-0443">Lipid metabolism</keyword>
<dbReference type="GO" id="GO:0016020">
    <property type="term" value="C:membrane"/>
    <property type="evidence" value="ECO:0007669"/>
    <property type="project" value="TreeGrafter"/>
</dbReference>
<dbReference type="SUPFAM" id="SSF56801">
    <property type="entry name" value="Acetyl-CoA synthetase-like"/>
    <property type="match status" value="1"/>
</dbReference>
<dbReference type="AlphaFoldDB" id="A0A816DTY4"/>
<evidence type="ECO:0000313" key="6">
    <source>
        <dbReference type="EMBL" id="CAF4553163.1"/>
    </source>
</evidence>
<proteinExistence type="predicted"/>
<dbReference type="GO" id="GO:0004467">
    <property type="term" value="F:long-chain fatty acid-CoA ligase activity"/>
    <property type="evidence" value="ECO:0007669"/>
    <property type="project" value="UniProtKB-EC"/>
</dbReference>
<dbReference type="OrthoDB" id="1700726at2759"/>
<evidence type="ECO:0000256" key="1">
    <source>
        <dbReference type="ARBA" id="ARBA00022598"/>
    </source>
</evidence>
<dbReference type="PANTHER" id="PTHR43272:SF91">
    <property type="entry name" value="CARRIER DOMAIN-CONTAINING PROTEIN"/>
    <property type="match status" value="1"/>
</dbReference>
<evidence type="ECO:0000259" key="4">
    <source>
        <dbReference type="Pfam" id="PF00501"/>
    </source>
</evidence>
<dbReference type="Proteomes" id="UP000681722">
    <property type="component" value="Unassembled WGS sequence"/>
</dbReference>
<reference evidence="5" key="1">
    <citation type="submission" date="2021-02" db="EMBL/GenBank/DDBJ databases">
        <authorList>
            <person name="Nowell W R."/>
        </authorList>
    </citation>
    <scope>NUCLEOTIDE SEQUENCE</scope>
</reference>
<feature type="domain" description="AMP-dependent synthetase/ligase" evidence="4">
    <location>
        <begin position="36"/>
        <end position="247"/>
    </location>
</feature>
<dbReference type="Proteomes" id="UP000663829">
    <property type="component" value="Unassembled WGS sequence"/>
</dbReference>
<keyword evidence="7" id="KW-1185">Reference proteome</keyword>
<name>A0A816DTY4_9BILA</name>
<dbReference type="Gene3D" id="3.40.50.12780">
    <property type="entry name" value="N-terminal domain of ligase-like"/>
    <property type="match status" value="1"/>
</dbReference>
<dbReference type="GO" id="GO:0005783">
    <property type="term" value="C:endoplasmic reticulum"/>
    <property type="evidence" value="ECO:0007669"/>
    <property type="project" value="TreeGrafter"/>
</dbReference>
<keyword evidence="1" id="KW-0436">Ligase</keyword>